<evidence type="ECO:0000256" key="2">
    <source>
        <dbReference type="ARBA" id="ARBA00022630"/>
    </source>
</evidence>
<protein>
    <recommendedName>
        <fullName evidence="7">Flavin prenyltransferase UbiX</fullName>
        <ecNumber evidence="7">2.5.1.129</ecNumber>
    </recommendedName>
</protein>
<feature type="binding site" evidence="7">
    <location>
        <position position="238"/>
    </location>
    <ligand>
        <name>FMN</name>
        <dbReference type="ChEBI" id="CHEBI:58210"/>
    </ligand>
</feature>
<dbReference type="Proteomes" id="UP000254209">
    <property type="component" value="Unassembled WGS sequence"/>
</dbReference>
<feature type="binding site" evidence="7">
    <location>
        <position position="268"/>
    </location>
    <ligand>
        <name>dimethylallyl phosphate</name>
        <dbReference type="ChEBI" id="CHEBI:88052"/>
    </ligand>
</feature>
<keyword evidence="9" id="KW-0456">Lyase</keyword>
<organism evidence="9 10">
    <name type="scientific">Alysiella crassa</name>
    <dbReference type="NCBI Taxonomy" id="153491"/>
    <lineage>
        <taxon>Bacteria</taxon>
        <taxon>Pseudomonadati</taxon>
        <taxon>Pseudomonadota</taxon>
        <taxon>Betaproteobacteria</taxon>
        <taxon>Neisseriales</taxon>
        <taxon>Neisseriaceae</taxon>
        <taxon>Alysiella</taxon>
    </lineage>
</organism>
<proteinExistence type="inferred from homology"/>
<feature type="binding site" evidence="7">
    <location>
        <position position="138"/>
    </location>
    <ligand>
        <name>FMN</name>
        <dbReference type="ChEBI" id="CHEBI:58210"/>
    </ligand>
</feature>
<dbReference type="AlphaFoldDB" id="A0A376BTR9"/>
<dbReference type="RefSeq" id="WP_084693614.1">
    <property type="nucleotide sequence ID" value="NZ_CP091519.2"/>
</dbReference>
<comment type="function">
    <text evidence="7">Flavin prenyltransferase that catalyzes the synthesis of the prenylated FMN cofactor (prenyl-FMN) for 4-hydroxy-3-polyprenylbenzoic acid decarboxylase UbiD. The prenyltransferase is metal-independent and links a dimethylallyl moiety from dimethylallyl monophosphate (DMAP) to the flavin N5 and C6 atoms of FMN.</text>
</comment>
<feature type="domain" description="Flavoprotein" evidence="8">
    <location>
        <begin position="105"/>
        <end position="289"/>
    </location>
</feature>
<dbReference type="InterPro" id="IPR004507">
    <property type="entry name" value="UbiX-like"/>
</dbReference>
<dbReference type="HAMAP" id="MF_01984">
    <property type="entry name" value="ubiX_pad"/>
    <property type="match status" value="1"/>
</dbReference>
<dbReference type="NCBIfam" id="NF004685">
    <property type="entry name" value="PRK06029.1"/>
    <property type="match status" value="1"/>
</dbReference>
<dbReference type="NCBIfam" id="TIGR00421">
    <property type="entry name" value="ubiX_pad"/>
    <property type="match status" value="1"/>
</dbReference>
<dbReference type="InterPro" id="IPR003382">
    <property type="entry name" value="Flavoprotein"/>
</dbReference>
<dbReference type="GO" id="GO:0106141">
    <property type="term" value="F:flavin prenyltransferase activity"/>
    <property type="evidence" value="ECO:0007669"/>
    <property type="project" value="UniProtKB-EC"/>
</dbReference>
<gene>
    <name evidence="7" type="primary">ubiX</name>
    <name evidence="9" type="ORF">NCTC10283_01891</name>
</gene>
<dbReference type="InterPro" id="IPR036551">
    <property type="entry name" value="Flavin_trans-like"/>
</dbReference>
<dbReference type="PANTHER" id="PTHR43374">
    <property type="entry name" value="FLAVIN PRENYLTRANSFERASE"/>
    <property type="match status" value="1"/>
</dbReference>
<feature type="binding site" evidence="7">
    <location>
        <begin position="203"/>
        <end position="206"/>
    </location>
    <ligand>
        <name>FMN</name>
        <dbReference type="ChEBI" id="CHEBI:58210"/>
    </ligand>
</feature>
<dbReference type="EMBL" id="UFSO01000003">
    <property type="protein sequence ID" value="SSY80336.1"/>
    <property type="molecule type" value="Genomic_DNA"/>
</dbReference>
<dbReference type="OrthoDB" id="9781577at2"/>
<dbReference type="EC" id="2.5.1.129" evidence="7"/>
<keyword evidence="3 7" id="KW-0288">FMN</keyword>
<comment type="caution">
    <text evidence="7">Lacks conserved residue(s) required for the propagation of feature annotation.</text>
</comment>
<dbReference type="SUPFAM" id="SSF52507">
    <property type="entry name" value="Homo-oligomeric flavin-containing Cys decarboxylases, HFCD"/>
    <property type="match status" value="1"/>
</dbReference>
<feature type="binding site" evidence="7">
    <location>
        <begin position="112"/>
        <end position="114"/>
    </location>
    <ligand>
        <name>FMN</name>
        <dbReference type="ChEBI" id="CHEBI:58210"/>
    </ligand>
</feature>
<comment type="similarity">
    <text evidence="6 7">Belongs to the UbiX/PAD1 family.</text>
</comment>
<keyword evidence="1 7" id="KW-0637">Prenyltransferase</keyword>
<evidence type="ECO:0000256" key="7">
    <source>
        <dbReference type="HAMAP-Rule" id="MF_01984"/>
    </source>
</evidence>
<keyword evidence="2 7" id="KW-0285">Flavoprotein</keyword>
<dbReference type="STRING" id="1120980.GCA_000745955_00147"/>
<feature type="binding site" evidence="7">
    <location>
        <position position="284"/>
    </location>
    <ligand>
        <name>dimethylallyl phosphate</name>
        <dbReference type="ChEBI" id="CHEBI:88052"/>
    </ligand>
</feature>
<accession>A0A376BTR9</accession>
<evidence type="ECO:0000256" key="6">
    <source>
        <dbReference type="ARBA" id="ARBA00060793"/>
    </source>
</evidence>
<evidence type="ECO:0000256" key="1">
    <source>
        <dbReference type="ARBA" id="ARBA00022602"/>
    </source>
</evidence>
<evidence type="ECO:0000256" key="3">
    <source>
        <dbReference type="ARBA" id="ARBA00022643"/>
    </source>
</evidence>
<dbReference type="PANTHER" id="PTHR43374:SF1">
    <property type="entry name" value="FLAVIN PRENYLTRANSFERASE PAD1, MITOCHONDRIAL"/>
    <property type="match status" value="1"/>
</dbReference>
<sequence>MSDIQDNRFANFEKLIREAGGVSKLAKKCGYDKPAYLYQVRAKTVKPNGQQLNIGDRMAAKLEKGMNKPTGWMDFNHENGEFVAPIGTFQAASTVEHSQSSGIQTVTLAFTGASGMPYGVRLLEELLKAGKRVYLVYSQAAQVVAAQEMDLQLPTNPTDAQKMLCQKYQVSPEQLRVFGREEWFAPIASGNNVADTMVVCPASMGTIAAIAHGLSENLIERAADVSIKERRPVVIVPRETPLSSIHLENMLKLSQNGCVILPPAAGFYNKPQTIDDMVNFVVARILDQLYIPHALMPKWGV</sequence>
<keyword evidence="4 7" id="KW-0808">Transferase</keyword>
<evidence type="ECO:0000259" key="8">
    <source>
        <dbReference type="Pfam" id="PF02441"/>
    </source>
</evidence>
<dbReference type="FunFam" id="3.40.50.1950:FF:000001">
    <property type="entry name" value="Flavin prenyltransferase UbiX"/>
    <property type="match status" value="1"/>
</dbReference>
<evidence type="ECO:0000313" key="9">
    <source>
        <dbReference type="EMBL" id="SSY80336.1"/>
    </source>
</evidence>
<comment type="catalytic activity">
    <reaction evidence="5 7">
        <text>dimethylallyl phosphate + FMNH2 = prenylated FMNH2 + phosphate</text>
        <dbReference type="Rhea" id="RHEA:37743"/>
        <dbReference type="ChEBI" id="CHEBI:43474"/>
        <dbReference type="ChEBI" id="CHEBI:57618"/>
        <dbReference type="ChEBI" id="CHEBI:87467"/>
        <dbReference type="ChEBI" id="CHEBI:88052"/>
        <dbReference type="EC" id="2.5.1.129"/>
    </reaction>
</comment>
<name>A0A376BTR9_9NEIS</name>
<dbReference type="Pfam" id="PF02441">
    <property type="entry name" value="Flavoprotein"/>
    <property type="match status" value="1"/>
</dbReference>
<dbReference type="Gene3D" id="3.40.50.1950">
    <property type="entry name" value="Flavin prenyltransferase-like"/>
    <property type="match status" value="1"/>
</dbReference>
<evidence type="ECO:0000256" key="4">
    <source>
        <dbReference type="ARBA" id="ARBA00022679"/>
    </source>
</evidence>
<evidence type="ECO:0000256" key="5">
    <source>
        <dbReference type="ARBA" id="ARBA00050612"/>
    </source>
</evidence>
<dbReference type="GO" id="GO:0016831">
    <property type="term" value="F:carboxy-lyase activity"/>
    <property type="evidence" value="ECO:0007669"/>
    <property type="project" value="TreeGrafter"/>
</dbReference>
<reference evidence="9 10" key="1">
    <citation type="submission" date="2018-06" db="EMBL/GenBank/DDBJ databases">
        <authorList>
            <consortium name="Pathogen Informatics"/>
            <person name="Doyle S."/>
        </authorList>
    </citation>
    <scope>NUCLEOTIDE SEQUENCE [LARGE SCALE GENOMIC DNA]</scope>
    <source>
        <strain evidence="9 10">NCTC10283</strain>
    </source>
</reference>
<keyword evidence="10" id="KW-1185">Reference proteome</keyword>
<evidence type="ECO:0000313" key="10">
    <source>
        <dbReference type="Proteomes" id="UP000254209"/>
    </source>
</evidence>